<dbReference type="AlphaFoldDB" id="A0A5E4NJE6"/>
<feature type="region of interest" description="Disordered" evidence="1">
    <location>
        <begin position="238"/>
        <end position="297"/>
    </location>
</feature>
<keyword evidence="3" id="KW-1185">Reference proteome</keyword>
<dbReference type="OrthoDB" id="6627908at2759"/>
<protein>
    <submittedName>
        <fullName evidence="2">Uncharacterized protein</fullName>
    </submittedName>
</protein>
<name>A0A5E4NJE6_9HEMI</name>
<organism evidence="2 3">
    <name type="scientific">Cinara cedri</name>
    <dbReference type="NCBI Taxonomy" id="506608"/>
    <lineage>
        <taxon>Eukaryota</taxon>
        <taxon>Metazoa</taxon>
        <taxon>Ecdysozoa</taxon>
        <taxon>Arthropoda</taxon>
        <taxon>Hexapoda</taxon>
        <taxon>Insecta</taxon>
        <taxon>Pterygota</taxon>
        <taxon>Neoptera</taxon>
        <taxon>Paraneoptera</taxon>
        <taxon>Hemiptera</taxon>
        <taxon>Sternorrhyncha</taxon>
        <taxon>Aphidomorpha</taxon>
        <taxon>Aphidoidea</taxon>
        <taxon>Aphididae</taxon>
        <taxon>Lachninae</taxon>
        <taxon>Cinara</taxon>
    </lineage>
</organism>
<evidence type="ECO:0000256" key="1">
    <source>
        <dbReference type="SAM" id="MobiDB-lite"/>
    </source>
</evidence>
<proteinExistence type="predicted"/>
<evidence type="ECO:0000313" key="2">
    <source>
        <dbReference type="EMBL" id="VVC41707.1"/>
    </source>
</evidence>
<dbReference type="Proteomes" id="UP000325440">
    <property type="component" value="Unassembled WGS sequence"/>
</dbReference>
<gene>
    <name evidence="2" type="ORF">CINCED_3A005403</name>
</gene>
<dbReference type="EMBL" id="CABPRJ010001924">
    <property type="protein sequence ID" value="VVC41707.1"/>
    <property type="molecule type" value="Genomic_DNA"/>
</dbReference>
<evidence type="ECO:0000313" key="3">
    <source>
        <dbReference type="Proteomes" id="UP000325440"/>
    </source>
</evidence>
<accession>A0A5E4NJE6</accession>
<reference evidence="2 3" key="1">
    <citation type="submission" date="2019-08" db="EMBL/GenBank/DDBJ databases">
        <authorList>
            <person name="Alioto T."/>
            <person name="Alioto T."/>
            <person name="Gomez Garrido J."/>
        </authorList>
    </citation>
    <scope>NUCLEOTIDE SEQUENCE [LARGE SCALE GENOMIC DNA]</scope>
</reference>
<sequence>MAALNETTSNNRLHNCVAPPSPTDFIDCSCYTLNFMERKFLNIGIDPTDAFAVKVRIITPSRYVNLTPDFLARIYSLMDKILSVVLDTPKYKCHLFLETALFKVSHCVLNQENHLVIELKTATGFRVLLNRYDLFRLENLKRCILETVARKTVSSRPAVLKQFDHVSDYINKTIAKMRTPPSDMNELRMFIKSVQDEKIVSSMPKKGVNYAAQIKMFATTQLAECWVNARSAGNLSVITPSSSRSAPPTHAAGRSDHSDGPRCTARAPAPDERADEDDESDSAVPETGRGAKRKFSS</sequence>